<evidence type="ECO:0000313" key="3">
    <source>
        <dbReference type="Proteomes" id="UP000038011"/>
    </source>
</evidence>
<reference evidence="2 3" key="1">
    <citation type="submission" date="2015-01" db="EMBL/GenBank/DDBJ databases">
        <title>Ahrensia donghaiensis sp. nov., a novel dimethylsulphoniopropionate-cleavage bacterium isolated from seawater and emended descriptions of the genus Ahrensia and Ahrensia kielensis.</title>
        <authorList>
            <person name="Liu J."/>
        </authorList>
    </citation>
    <scope>NUCLEOTIDE SEQUENCE [LARGE SCALE GENOMIC DNA]</scope>
    <source>
        <strain evidence="2 3">LZD062</strain>
    </source>
</reference>
<sequence>MLNGARMTIKFDNLDALISGYVAGSLPLPLHVMMASQLELSGQHRSLVRALEAAAGNDLEELSPVAVSKRDETLAQIFKSDEDGSGQGETSTQCDVMPSALVGFTGFSVNDIPWKTKLPGFKEFDLGTVDGCEVSLFWIRPGRTVPMHKHEGKELSLILQGAFTDERGVFARGDISIADENVEHRPTADMSAPCIGFAVTDGPQRLSGSFKQRIGDILGAY</sequence>
<keyword evidence="3" id="KW-1185">Reference proteome</keyword>
<dbReference type="AlphaFoldDB" id="A0A0M9GMX3"/>
<dbReference type="CDD" id="cd20301">
    <property type="entry name" value="cupin_ChrR"/>
    <property type="match status" value="1"/>
</dbReference>
<dbReference type="PATRIC" id="fig|1514904.3.peg.434"/>
<proteinExistence type="predicted"/>
<dbReference type="InterPro" id="IPR014710">
    <property type="entry name" value="RmlC-like_jellyroll"/>
</dbReference>
<dbReference type="SUPFAM" id="SSF51182">
    <property type="entry name" value="RmlC-like cupins"/>
    <property type="match status" value="1"/>
</dbReference>
<comment type="caution">
    <text evidence="2">The sequence shown here is derived from an EMBL/GenBank/DDBJ whole genome shotgun (WGS) entry which is preliminary data.</text>
</comment>
<dbReference type="InterPro" id="IPR012807">
    <property type="entry name" value="Anti-sigma_ChrR"/>
</dbReference>
<dbReference type="Proteomes" id="UP000038011">
    <property type="component" value="Unassembled WGS sequence"/>
</dbReference>
<accession>A0A0M9GMX3</accession>
<evidence type="ECO:0000259" key="1">
    <source>
        <dbReference type="Pfam" id="PF12973"/>
    </source>
</evidence>
<organism evidence="2 3">
    <name type="scientific">Ahrensia marina</name>
    <dbReference type="NCBI Taxonomy" id="1514904"/>
    <lineage>
        <taxon>Bacteria</taxon>
        <taxon>Pseudomonadati</taxon>
        <taxon>Pseudomonadota</taxon>
        <taxon>Alphaproteobacteria</taxon>
        <taxon>Hyphomicrobiales</taxon>
        <taxon>Ahrensiaceae</taxon>
        <taxon>Ahrensia</taxon>
    </lineage>
</organism>
<evidence type="ECO:0000313" key="2">
    <source>
        <dbReference type="EMBL" id="KPB01523.1"/>
    </source>
</evidence>
<dbReference type="InterPro" id="IPR025979">
    <property type="entry name" value="ChrR-like_cupin_dom"/>
</dbReference>
<dbReference type="InterPro" id="IPR011051">
    <property type="entry name" value="RmlC_Cupin_sf"/>
</dbReference>
<gene>
    <name evidence="2" type="ORF">SU32_08085</name>
</gene>
<dbReference type="Pfam" id="PF12973">
    <property type="entry name" value="Cupin_7"/>
    <property type="match status" value="1"/>
</dbReference>
<dbReference type="Gene3D" id="2.60.120.10">
    <property type="entry name" value="Jelly Rolls"/>
    <property type="match status" value="1"/>
</dbReference>
<dbReference type="EMBL" id="JXMU01000010">
    <property type="protein sequence ID" value="KPB01523.1"/>
    <property type="molecule type" value="Genomic_DNA"/>
</dbReference>
<name>A0A0M9GMX3_9HYPH</name>
<protein>
    <submittedName>
        <fullName evidence="2">Transcriptional regulator</fullName>
    </submittedName>
</protein>
<dbReference type="InterPro" id="IPR041916">
    <property type="entry name" value="Anti_sigma_zinc_sf"/>
</dbReference>
<feature type="domain" description="ChrR-like cupin" evidence="1">
    <location>
        <begin position="109"/>
        <end position="195"/>
    </location>
</feature>
<dbReference type="Gene3D" id="1.10.10.1320">
    <property type="entry name" value="Anti-sigma factor, zinc-finger domain"/>
    <property type="match status" value="1"/>
</dbReference>
<dbReference type="STRING" id="1514904.SU32_08085"/>